<proteinExistence type="inferred from homology"/>
<keyword evidence="4" id="KW-1185">Reference proteome</keyword>
<dbReference type="InterPro" id="IPR036754">
    <property type="entry name" value="YbaK/aa-tRNA-synt-asso_dom_sf"/>
</dbReference>
<sequence>MRMKLEEGRPLYVQGRPEKEIRTYKLLEELQIPFQRLDHEPMYTIDACREVDRLLGTEICKNLFLCNSNRTEYYLLLLPGRKKLITKEVSGKLGTTRLSFAGEAEMADYLDLTPGSVSVMGLMNDTGCRVQLVIDREVKEQASFACHPCINTSSILLSTEDLLEKFLPAVHHVPVFLDL</sequence>
<gene>
    <name evidence="3" type="ORF">SAMN02745158_03928</name>
</gene>
<dbReference type="InterPro" id="IPR040285">
    <property type="entry name" value="ProX/PRXD1"/>
</dbReference>
<feature type="domain" description="YbaK/aminoacyl-tRNA synthetase-associated" evidence="2">
    <location>
        <begin position="39"/>
        <end position="164"/>
    </location>
</feature>
<dbReference type="RefSeq" id="WP_341443522.1">
    <property type="nucleotide sequence ID" value="NZ_FQVI01000032.1"/>
</dbReference>
<evidence type="ECO:0000313" key="4">
    <source>
        <dbReference type="Proteomes" id="UP000184245"/>
    </source>
</evidence>
<name>A0A1M5C1L4_9CLOT</name>
<dbReference type="AlphaFoldDB" id="A0A1M5C1L4"/>
<accession>A0A1M5C1L4</accession>
<dbReference type="GO" id="GO:0002161">
    <property type="term" value="F:aminoacyl-tRNA deacylase activity"/>
    <property type="evidence" value="ECO:0007669"/>
    <property type="project" value="InterPro"/>
</dbReference>
<dbReference type="Gene3D" id="3.90.960.10">
    <property type="entry name" value="YbaK/aminoacyl-tRNA synthetase-associated domain"/>
    <property type="match status" value="1"/>
</dbReference>
<dbReference type="SUPFAM" id="SSF55826">
    <property type="entry name" value="YbaK/ProRS associated domain"/>
    <property type="match status" value="1"/>
</dbReference>
<organism evidence="3 4">
    <name type="scientific">Lactonifactor longoviformis DSM 17459</name>
    <dbReference type="NCBI Taxonomy" id="1122155"/>
    <lineage>
        <taxon>Bacteria</taxon>
        <taxon>Bacillati</taxon>
        <taxon>Bacillota</taxon>
        <taxon>Clostridia</taxon>
        <taxon>Eubacteriales</taxon>
        <taxon>Clostridiaceae</taxon>
        <taxon>Lactonifactor</taxon>
    </lineage>
</organism>
<dbReference type="STRING" id="1122155.SAMN02745158_03928"/>
<dbReference type="PANTHER" id="PTHR31423:SF3">
    <property type="entry name" value="PROLYL-TRNA SYNTHETASE ASSOCIATED DOMAIN-CONTAINING PROTEIN 1-RELATED"/>
    <property type="match status" value="1"/>
</dbReference>
<dbReference type="Proteomes" id="UP000184245">
    <property type="component" value="Unassembled WGS sequence"/>
</dbReference>
<evidence type="ECO:0000256" key="1">
    <source>
        <dbReference type="ARBA" id="ARBA00010201"/>
    </source>
</evidence>
<evidence type="ECO:0000313" key="3">
    <source>
        <dbReference type="EMBL" id="SHF48555.1"/>
    </source>
</evidence>
<dbReference type="EMBL" id="FQVI01000032">
    <property type="protein sequence ID" value="SHF48555.1"/>
    <property type="molecule type" value="Genomic_DNA"/>
</dbReference>
<dbReference type="Pfam" id="PF04073">
    <property type="entry name" value="tRNA_edit"/>
    <property type="match status" value="1"/>
</dbReference>
<dbReference type="CDD" id="cd04335">
    <property type="entry name" value="PrdX_deacylase"/>
    <property type="match status" value="1"/>
</dbReference>
<comment type="similarity">
    <text evidence="1">Belongs to the PRORSD1 family.</text>
</comment>
<protein>
    <submittedName>
        <fullName evidence="3">Ala-tRNA(Pro) deacylase</fullName>
    </submittedName>
</protein>
<reference evidence="3 4" key="1">
    <citation type="submission" date="2016-11" db="EMBL/GenBank/DDBJ databases">
        <authorList>
            <person name="Jaros S."/>
            <person name="Januszkiewicz K."/>
            <person name="Wedrychowicz H."/>
        </authorList>
    </citation>
    <scope>NUCLEOTIDE SEQUENCE [LARGE SCALE GENOMIC DNA]</scope>
    <source>
        <strain evidence="3 4">DSM 17459</strain>
    </source>
</reference>
<evidence type="ECO:0000259" key="2">
    <source>
        <dbReference type="Pfam" id="PF04073"/>
    </source>
</evidence>
<dbReference type="InterPro" id="IPR007214">
    <property type="entry name" value="YbaK/aa-tRNA-synth-assoc-dom"/>
</dbReference>
<dbReference type="PANTHER" id="PTHR31423">
    <property type="entry name" value="YBAK DOMAIN-CONTAINING PROTEIN"/>
    <property type="match status" value="1"/>
</dbReference>